<dbReference type="FunFam" id="3.90.640.10:FF:000003">
    <property type="entry name" value="Molecular chaperone DnaK"/>
    <property type="match status" value="1"/>
</dbReference>
<comment type="similarity">
    <text evidence="2 13">Belongs to the heat shock protein 70 family.</text>
</comment>
<comment type="caution">
    <text evidence="15">The sequence shown here is derived from an EMBL/GenBank/DDBJ whole genome shotgun (WGS) entry which is preliminary data.</text>
</comment>
<keyword evidence="7 13" id="KW-0067">ATP-binding</keyword>
<keyword evidence="6 13" id="KW-0547">Nucleotide-binding</keyword>
<dbReference type="Proteomes" id="UP000233375">
    <property type="component" value="Unassembled WGS sequence"/>
</dbReference>
<evidence type="ECO:0000256" key="9">
    <source>
        <dbReference type="ARBA" id="ARBA00023186"/>
    </source>
</evidence>
<dbReference type="InterPro" id="IPR043129">
    <property type="entry name" value="ATPase_NBD"/>
</dbReference>
<feature type="coiled-coil region" evidence="14">
    <location>
        <begin position="233"/>
        <end position="260"/>
    </location>
</feature>
<dbReference type="Gene3D" id="3.30.420.40">
    <property type="match status" value="2"/>
</dbReference>
<evidence type="ECO:0000256" key="12">
    <source>
        <dbReference type="ARBA" id="ARBA00033103"/>
    </source>
</evidence>
<dbReference type="PROSITE" id="PS00297">
    <property type="entry name" value="HSP70_1"/>
    <property type="match status" value="1"/>
</dbReference>
<evidence type="ECO:0000256" key="14">
    <source>
        <dbReference type="SAM" id="Coils"/>
    </source>
</evidence>
<evidence type="ECO:0000256" key="10">
    <source>
        <dbReference type="ARBA" id="ARBA00030019"/>
    </source>
</evidence>
<evidence type="ECO:0000256" key="2">
    <source>
        <dbReference type="ARBA" id="ARBA00007381"/>
    </source>
</evidence>
<dbReference type="PROSITE" id="PS00329">
    <property type="entry name" value="HSP70_2"/>
    <property type="match status" value="1"/>
</dbReference>
<keyword evidence="16" id="KW-1185">Reference proteome</keyword>
<organism evidence="15 16">
    <name type="scientific">Niallia nealsonii</name>
    <dbReference type="NCBI Taxonomy" id="115979"/>
    <lineage>
        <taxon>Bacteria</taxon>
        <taxon>Bacillati</taxon>
        <taxon>Bacillota</taxon>
        <taxon>Bacilli</taxon>
        <taxon>Bacillales</taxon>
        <taxon>Bacillaceae</taxon>
        <taxon>Niallia</taxon>
    </lineage>
</organism>
<dbReference type="PRINTS" id="PR00301">
    <property type="entry name" value="HEATSHOCK70"/>
</dbReference>
<dbReference type="AlphaFoldDB" id="A0A2N0Z068"/>
<dbReference type="Pfam" id="PF00012">
    <property type="entry name" value="HSP70"/>
    <property type="match status" value="1"/>
</dbReference>
<dbReference type="InterPro" id="IPR029047">
    <property type="entry name" value="HSP70_peptide-bd_sf"/>
</dbReference>
<dbReference type="InterPro" id="IPR018181">
    <property type="entry name" value="Heat_shock_70_CS"/>
</dbReference>
<dbReference type="GO" id="GO:0005524">
    <property type="term" value="F:ATP binding"/>
    <property type="evidence" value="ECO:0007669"/>
    <property type="project" value="UniProtKB-KW"/>
</dbReference>
<evidence type="ECO:0000256" key="1">
    <source>
        <dbReference type="ARBA" id="ARBA00002290"/>
    </source>
</evidence>
<dbReference type="InterPro" id="IPR013126">
    <property type="entry name" value="Hsp_70_fam"/>
</dbReference>
<evidence type="ECO:0000313" key="16">
    <source>
        <dbReference type="Proteomes" id="UP000233375"/>
    </source>
</evidence>
<evidence type="ECO:0000256" key="3">
    <source>
        <dbReference type="ARBA" id="ARBA00014415"/>
    </source>
</evidence>
<evidence type="ECO:0000256" key="11">
    <source>
        <dbReference type="ARBA" id="ARBA00030945"/>
    </source>
</evidence>
<keyword evidence="9" id="KW-0143">Chaperone</keyword>
<evidence type="ECO:0000256" key="13">
    <source>
        <dbReference type="RuleBase" id="RU003322"/>
    </source>
</evidence>
<dbReference type="SUPFAM" id="SSF53067">
    <property type="entry name" value="Actin-like ATPase domain"/>
    <property type="match status" value="2"/>
</dbReference>
<comment type="function">
    <text evidence="1">Acts as a chaperone.</text>
</comment>
<keyword evidence="5" id="KW-0597">Phosphoprotein</keyword>
<name>A0A2N0Z068_9BACI</name>
<protein>
    <recommendedName>
        <fullName evidence="3">Chaperone protein DnaK</fullName>
    </recommendedName>
    <alternativeName>
        <fullName evidence="4">Chaperone protein dnaK</fullName>
    </alternativeName>
    <alternativeName>
        <fullName evidence="12">HSP70</fullName>
    </alternativeName>
    <alternativeName>
        <fullName evidence="11">Heat shock 70 kDa protein</fullName>
    </alternativeName>
    <alternativeName>
        <fullName evidence="10">Heat shock protein 70</fullName>
    </alternativeName>
</protein>
<proteinExistence type="inferred from homology"/>
<dbReference type="SUPFAM" id="SSF100920">
    <property type="entry name" value="Heat shock protein 70kD (HSP70), peptide-binding domain"/>
    <property type="match status" value="1"/>
</dbReference>
<gene>
    <name evidence="15" type="ORF">CWS01_14570</name>
</gene>
<evidence type="ECO:0000256" key="6">
    <source>
        <dbReference type="ARBA" id="ARBA00022741"/>
    </source>
</evidence>
<dbReference type="GO" id="GO:0140662">
    <property type="term" value="F:ATP-dependent protein folding chaperone"/>
    <property type="evidence" value="ECO:0007669"/>
    <property type="project" value="InterPro"/>
</dbReference>
<dbReference type="Gene3D" id="2.60.34.10">
    <property type="entry name" value="Substrate Binding Domain Of DNAk, Chain A, domain 1"/>
    <property type="match status" value="1"/>
</dbReference>
<evidence type="ECO:0000256" key="8">
    <source>
        <dbReference type="ARBA" id="ARBA00023016"/>
    </source>
</evidence>
<reference evidence="15 16" key="1">
    <citation type="journal article" date="2003" name="Int. J. Syst. Evol. Microbiol.">
        <title>Bacillus nealsonii sp. nov., isolated from a spacecraft-assembly facility, whose spores are gamma-radiation resistant.</title>
        <authorList>
            <person name="Venkateswaran K."/>
            <person name="Kempf M."/>
            <person name="Chen F."/>
            <person name="Satomi M."/>
            <person name="Nicholson W."/>
            <person name="Kern R."/>
        </authorList>
    </citation>
    <scope>NUCLEOTIDE SEQUENCE [LARGE SCALE GENOMIC DNA]</scope>
    <source>
        <strain evidence="15 16">FO-92</strain>
    </source>
</reference>
<evidence type="ECO:0000256" key="7">
    <source>
        <dbReference type="ARBA" id="ARBA00022840"/>
    </source>
</evidence>
<dbReference type="FunFam" id="3.30.420.40:FF:000071">
    <property type="entry name" value="Molecular chaperone DnaK"/>
    <property type="match status" value="1"/>
</dbReference>
<dbReference type="CDD" id="cd24029">
    <property type="entry name" value="ASKHA_NBD_HSP70_DnaK_HscA_HscC"/>
    <property type="match status" value="1"/>
</dbReference>
<accession>A0A2N0Z068</accession>
<sequence length="513" mass="56081">MESEKRSRFMGTAIGIDLGTSNSAAAIYRKGKVETIPIDGRKIIPSVISFKENGSVLVGNTAKSRLYIDPLNSIASSKRYMGDPDKIYEIRNNMLTPVDAAKEILQKIKREASKYLGEEVTEAVITIPAYFTSEQREATKKAGEQAGLKVLRLLPEPTAAAIAYGLDKERNQTIMVYDLGGGTFDVSILKVEGNSFKVVAVDGDAMLGGDDFDDEIVQYVLGKIQQTNGVSALKQGSHSLQRLKEAAEEAKKELSESDITDITIPDIFGVHIDEELSIDTFNERIQPLLERTIEKIQEVLKAAELSKRDISRVILVGGSSRMRAVQEIVTQQIKKPFIADNVDEIVAQGAAIMAANLSAPDLDTAPVPIEVENVTAHSLGIAMYLDDVYSVVHLIKRNSAVPVIGATIGSTMEPYQKAVRLKVYRTESTEPNDKDILGELLLEVTPKQDPVAVVAIFELNEDGILVLSSAEIPTSSPLVKEYAETDQINYAKLASMIENSQIKLKNVTIDTNK</sequence>
<dbReference type="PANTHER" id="PTHR19375">
    <property type="entry name" value="HEAT SHOCK PROTEIN 70KDA"/>
    <property type="match status" value="1"/>
</dbReference>
<evidence type="ECO:0000313" key="15">
    <source>
        <dbReference type="EMBL" id="PKG22901.1"/>
    </source>
</evidence>
<dbReference type="EMBL" id="PISE01000031">
    <property type="protein sequence ID" value="PKG22901.1"/>
    <property type="molecule type" value="Genomic_DNA"/>
</dbReference>
<keyword evidence="14" id="KW-0175">Coiled coil</keyword>
<evidence type="ECO:0000256" key="5">
    <source>
        <dbReference type="ARBA" id="ARBA00022553"/>
    </source>
</evidence>
<dbReference type="Gene3D" id="3.90.640.10">
    <property type="entry name" value="Actin, Chain A, domain 4"/>
    <property type="match status" value="1"/>
</dbReference>
<evidence type="ECO:0000256" key="4">
    <source>
        <dbReference type="ARBA" id="ARBA00017249"/>
    </source>
</evidence>
<keyword evidence="8" id="KW-0346">Stress response</keyword>